<accession>A0ABR7WPV1</accession>
<feature type="transmembrane region" description="Helical" evidence="7">
    <location>
        <begin position="149"/>
        <end position="167"/>
    </location>
</feature>
<evidence type="ECO:0000256" key="3">
    <source>
        <dbReference type="ARBA" id="ARBA00022475"/>
    </source>
</evidence>
<protein>
    <submittedName>
        <fullName evidence="8">Lipopolysaccharide biosynthesis protein</fullName>
    </submittedName>
</protein>
<feature type="transmembrane region" description="Helical" evidence="7">
    <location>
        <begin position="79"/>
        <end position="102"/>
    </location>
</feature>
<evidence type="ECO:0000256" key="5">
    <source>
        <dbReference type="ARBA" id="ARBA00022989"/>
    </source>
</evidence>
<evidence type="ECO:0000256" key="1">
    <source>
        <dbReference type="ARBA" id="ARBA00004651"/>
    </source>
</evidence>
<feature type="transmembrane region" description="Helical" evidence="7">
    <location>
        <begin position="414"/>
        <end position="435"/>
    </location>
</feature>
<feature type="transmembrane region" description="Helical" evidence="7">
    <location>
        <begin position="39"/>
        <end position="58"/>
    </location>
</feature>
<evidence type="ECO:0000256" key="7">
    <source>
        <dbReference type="SAM" id="Phobius"/>
    </source>
</evidence>
<organism evidence="8 9">
    <name type="scientific">Mucilaginibacter pankratovii</name>
    <dbReference type="NCBI Taxonomy" id="2772110"/>
    <lineage>
        <taxon>Bacteria</taxon>
        <taxon>Pseudomonadati</taxon>
        <taxon>Bacteroidota</taxon>
        <taxon>Sphingobacteriia</taxon>
        <taxon>Sphingobacteriales</taxon>
        <taxon>Sphingobacteriaceae</taxon>
        <taxon>Mucilaginibacter</taxon>
    </lineage>
</organism>
<dbReference type="PANTHER" id="PTHR30250:SF10">
    <property type="entry name" value="LIPOPOLYSACCHARIDE BIOSYNTHESIS PROTEIN WZXC"/>
    <property type="match status" value="1"/>
</dbReference>
<feature type="transmembrane region" description="Helical" evidence="7">
    <location>
        <begin position="108"/>
        <end position="128"/>
    </location>
</feature>
<keyword evidence="9" id="KW-1185">Reference proteome</keyword>
<evidence type="ECO:0000313" key="8">
    <source>
        <dbReference type="EMBL" id="MBD1364351.1"/>
    </source>
</evidence>
<feature type="transmembrane region" description="Helical" evidence="7">
    <location>
        <begin position="363"/>
        <end position="394"/>
    </location>
</feature>
<feature type="transmembrane region" description="Helical" evidence="7">
    <location>
        <begin position="325"/>
        <end position="342"/>
    </location>
</feature>
<dbReference type="Pfam" id="PF13440">
    <property type="entry name" value="Polysacc_synt_3"/>
    <property type="match status" value="1"/>
</dbReference>
<name>A0ABR7WPV1_9SPHI</name>
<comment type="similarity">
    <text evidence="2">Belongs to the polysaccharide synthase family.</text>
</comment>
<dbReference type="CDD" id="cd13127">
    <property type="entry name" value="MATE_tuaB_like"/>
    <property type="match status" value="1"/>
</dbReference>
<dbReference type="Proteomes" id="UP000606600">
    <property type="component" value="Unassembled WGS sequence"/>
</dbReference>
<keyword evidence="6 7" id="KW-0472">Membrane</keyword>
<evidence type="ECO:0000256" key="6">
    <source>
        <dbReference type="ARBA" id="ARBA00023136"/>
    </source>
</evidence>
<dbReference type="InterPro" id="IPR050833">
    <property type="entry name" value="Poly_Biosynth_Transport"/>
</dbReference>
<reference evidence="8 9" key="1">
    <citation type="submission" date="2020-09" db="EMBL/GenBank/DDBJ databases">
        <title>Novel species of Mucilaginibacter isolated from a glacier on the Tibetan Plateau.</title>
        <authorList>
            <person name="Liu Q."/>
            <person name="Xin Y.-H."/>
        </authorList>
    </citation>
    <scope>NUCLEOTIDE SEQUENCE [LARGE SCALE GENOMIC DNA]</scope>
    <source>
        <strain evidence="8 9">ZT4R22</strain>
    </source>
</reference>
<comment type="caution">
    <text evidence="8">The sequence shown here is derived from an EMBL/GenBank/DDBJ whole genome shotgun (WGS) entry which is preliminary data.</text>
</comment>
<gene>
    <name evidence="8" type="ORF">IDJ77_11075</name>
</gene>
<dbReference type="PANTHER" id="PTHR30250">
    <property type="entry name" value="PST FAMILY PREDICTED COLANIC ACID TRANSPORTER"/>
    <property type="match status" value="1"/>
</dbReference>
<feature type="transmembrane region" description="Helical" evidence="7">
    <location>
        <begin position="287"/>
        <end position="305"/>
    </location>
</feature>
<evidence type="ECO:0000256" key="2">
    <source>
        <dbReference type="ARBA" id="ARBA00007430"/>
    </source>
</evidence>
<evidence type="ECO:0000313" key="9">
    <source>
        <dbReference type="Proteomes" id="UP000606600"/>
    </source>
</evidence>
<dbReference type="EMBL" id="JACWMY010000005">
    <property type="protein sequence ID" value="MBD1364351.1"/>
    <property type="molecule type" value="Genomic_DNA"/>
</dbReference>
<feature type="transmembrane region" description="Helical" evidence="7">
    <location>
        <begin position="173"/>
        <end position="194"/>
    </location>
</feature>
<keyword evidence="3" id="KW-1003">Cell membrane</keyword>
<proteinExistence type="inferred from homology"/>
<keyword evidence="4 7" id="KW-0812">Transmembrane</keyword>
<evidence type="ECO:0000256" key="4">
    <source>
        <dbReference type="ARBA" id="ARBA00022692"/>
    </source>
</evidence>
<dbReference type="RefSeq" id="WP_191189016.1">
    <property type="nucleotide sequence ID" value="NZ_JACWMY010000005.1"/>
</dbReference>
<keyword evidence="5 7" id="KW-1133">Transmembrane helix</keyword>
<comment type="subcellular location">
    <subcellularLocation>
        <location evidence="1">Cell membrane</location>
        <topology evidence="1">Multi-pass membrane protein</topology>
    </subcellularLocation>
</comment>
<feature type="transmembrane region" description="Helical" evidence="7">
    <location>
        <begin position="447"/>
        <end position="465"/>
    </location>
</feature>
<sequence>MSLSKRAVSGLLWTFAQQFGAQAITFITSVILARILLPSDFGLIGMLALFMGVGNVLIDGGLTNSLIRSQDVDQSDYSSVFFINIIGSVVIYLIVFFCAPLISGFYHQPVLTGIIRVYTLSFIINAFATVQTTRLTRELKFKLQMLMQLPSLIISGTVGVILALKGFGVWSLVWLNIINSIIFVSLHWLLSGWYPQWIFNKKKLLVHLNFGYKLTLSGTLDIVFENIYNIVIGRFFLASSLGFYTRAQTISMLPVQSISAALNKVTYSLFATIQDDNIRLKKAYKTIMLAVVFWVTIVMICLQVVSEPLFKLLLTTKWLPAVPYFKVLCITAILYPLHLYNLNVLLVKGEAGLYLKLEVYKKIIIVIGVITVTQFGIFGLLYFQVVFSVMAFFLNSWYSGRLIGYPVKEQLKDLLPIFITGVVTAAFCLFLQNFFTSLALLSDLVRIIIMGATCFATYTCISYIIKMPALFDTFTLINKTDNT</sequence>